<keyword evidence="1" id="KW-1133">Transmembrane helix</keyword>
<dbReference type="AlphaFoldDB" id="A0AAQ3NH84"/>
<accession>A0AAQ3NH84</accession>
<sequence length="172" mass="19508">MMFKRQALVLTMRLNTLSKPFSMLSIPFSKASNLSLTASIFATLVPSLRRMLKDASTHCNSFKFFCAFTPFCINFATNTHLVAFDFEAGTAKKANRDWKTDMFIIMTSLTTLIKETSCWSSSITGDTPNLFSICFKVVINFLAFFFIFFENNVYSATILSMLESPFLLLRAE</sequence>
<dbReference type="Proteomes" id="UP001374535">
    <property type="component" value="Chromosome 5"/>
</dbReference>
<name>A0AAQ3NH84_VIGMU</name>
<organism evidence="2 3">
    <name type="scientific">Vigna mungo</name>
    <name type="common">Black gram</name>
    <name type="synonym">Phaseolus mungo</name>
    <dbReference type="NCBI Taxonomy" id="3915"/>
    <lineage>
        <taxon>Eukaryota</taxon>
        <taxon>Viridiplantae</taxon>
        <taxon>Streptophyta</taxon>
        <taxon>Embryophyta</taxon>
        <taxon>Tracheophyta</taxon>
        <taxon>Spermatophyta</taxon>
        <taxon>Magnoliopsida</taxon>
        <taxon>eudicotyledons</taxon>
        <taxon>Gunneridae</taxon>
        <taxon>Pentapetalae</taxon>
        <taxon>rosids</taxon>
        <taxon>fabids</taxon>
        <taxon>Fabales</taxon>
        <taxon>Fabaceae</taxon>
        <taxon>Papilionoideae</taxon>
        <taxon>50 kb inversion clade</taxon>
        <taxon>NPAAA clade</taxon>
        <taxon>indigoferoid/millettioid clade</taxon>
        <taxon>Phaseoleae</taxon>
        <taxon>Vigna</taxon>
    </lineage>
</organism>
<dbReference type="EMBL" id="CP144696">
    <property type="protein sequence ID" value="WVZ09731.1"/>
    <property type="molecule type" value="Genomic_DNA"/>
</dbReference>
<gene>
    <name evidence="2" type="ORF">V8G54_014261</name>
</gene>
<reference evidence="2 3" key="1">
    <citation type="journal article" date="2023" name="Life. Sci Alliance">
        <title>Evolutionary insights into 3D genome organization and epigenetic landscape of Vigna mungo.</title>
        <authorList>
            <person name="Junaid A."/>
            <person name="Singh B."/>
            <person name="Bhatia S."/>
        </authorList>
    </citation>
    <scope>NUCLEOTIDE SEQUENCE [LARGE SCALE GENOMIC DNA]</scope>
    <source>
        <strain evidence="2">Urdbean</strain>
    </source>
</reference>
<protein>
    <submittedName>
        <fullName evidence="2">Uncharacterized protein</fullName>
    </submittedName>
</protein>
<evidence type="ECO:0000313" key="2">
    <source>
        <dbReference type="EMBL" id="WVZ09731.1"/>
    </source>
</evidence>
<proteinExistence type="predicted"/>
<keyword evidence="3" id="KW-1185">Reference proteome</keyword>
<keyword evidence="1" id="KW-0472">Membrane</keyword>
<feature type="transmembrane region" description="Helical" evidence="1">
    <location>
        <begin position="130"/>
        <end position="149"/>
    </location>
</feature>
<evidence type="ECO:0000256" key="1">
    <source>
        <dbReference type="SAM" id="Phobius"/>
    </source>
</evidence>
<keyword evidence="1" id="KW-0812">Transmembrane</keyword>
<evidence type="ECO:0000313" key="3">
    <source>
        <dbReference type="Proteomes" id="UP001374535"/>
    </source>
</evidence>